<evidence type="ECO:0000256" key="1">
    <source>
        <dbReference type="SAM" id="MobiDB-lite"/>
    </source>
</evidence>
<reference evidence="2 3" key="1">
    <citation type="submission" date="2019-01" db="EMBL/GenBank/DDBJ databases">
        <title>Ktedonosporobacter rubrisoli SCAWS-G2.</title>
        <authorList>
            <person name="Huang Y."/>
            <person name="Yan B."/>
        </authorList>
    </citation>
    <scope>NUCLEOTIDE SEQUENCE [LARGE SCALE GENOMIC DNA]</scope>
    <source>
        <strain evidence="2 3">SCAWS-G2</strain>
    </source>
</reference>
<keyword evidence="3" id="KW-1185">Reference proteome</keyword>
<feature type="compositionally biased region" description="Polar residues" evidence="1">
    <location>
        <begin position="212"/>
        <end position="224"/>
    </location>
</feature>
<organism evidence="2 3">
    <name type="scientific">Ktedonosporobacter rubrisoli</name>
    <dbReference type="NCBI Taxonomy" id="2509675"/>
    <lineage>
        <taxon>Bacteria</taxon>
        <taxon>Bacillati</taxon>
        <taxon>Chloroflexota</taxon>
        <taxon>Ktedonobacteria</taxon>
        <taxon>Ktedonobacterales</taxon>
        <taxon>Ktedonosporobacteraceae</taxon>
        <taxon>Ktedonosporobacter</taxon>
    </lineage>
</organism>
<dbReference type="KEGG" id="kbs:EPA93_18515"/>
<feature type="compositionally biased region" description="Low complexity" evidence="1">
    <location>
        <begin position="394"/>
        <end position="405"/>
    </location>
</feature>
<evidence type="ECO:0000313" key="2">
    <source>
        <dbReference type="EMBL" id="QBD77877.1"/>
    </source>
</evidence>
<evidence type="ECO:0000313" key="3">
    <source>
        <dbReference type="Proteomes" id="UP000290365"/>
    </source>
</evidence>
<feature type="compositionally biased region" description="Polar residues" evidence="1">
    <location>
        <begin position="349"/>
        <end position="359"/>
    </location>
</feature>
<feature type="compositionally biased region" description="Polar residues" evidence="1">
    <location>
        <begin position="155"/>
        <end position="173"/>
    </location>
</feature>
<accession>A0A4P6JR05</accession>
<feature type="compositionally biased region" description="Polar residues" evidence="1">
    <location>
        <begin position="101"/>
        <end position="118"/>
    </location>
</feature>
<sequence>MQHCPRCKFAISSTARFCARCGLKLSETNQNPPSAALAKPAVPTKPLSISGPLPSESTTIQQADKKASTAGSVSGPLTPSSARGASEQVEAPLLASKNEQETIQPVNTPSTASISDQAEQGAEAKALPAPTSEQDATQTQEAKEDKAETTKKSTRSTAPLSTSTGPLTGQSHISGPLPSPSPAAEKHKQVATVSGLQAAEKLQTDVSEQDETLATNAGTILSSGKQAKAPAPKQSATPETGEMTARAALRSTTRDLKPIISSETDVTTEAQADQQAIKSGQAEAEDEPSHKISSSDEEEDIPDSGKEDIATTSRPVSGPLDASQVAKSTRKSIVPKRPTGPIPPRPTTQKEAQAASSSRFRVPSRPLSSSPNFPPVPETPHIDQPRKSSTAPLQEEGQGQQEQEGSSFLPVPETPAPQSLETEERNTLPTIPETPYPSMLEATYPSTEIEEPQDIADQATRPYAAHKDEEQEAQSQQEPEQPVTSSYPPLNQ</sequence>
<feature type="compositionally biased region" description="Polar residues" evidence="1">
    <location>
        <begin position="261"/>
        <end position="278"/>
    </location>
</feature>
<dbReference type="AlphaFoldDB" id="A0A4P6JR05"/>
<gene>
    <name evidence="2" type="ORF">EPA93_18515</name>
</gene>
<dbReference type="EMBL" id="CP035758">
    <property type="protein sequence ID" value="QBD77877.1"/>
    <property type="molecule type" value="Genomic_DNA"/>
</dbReference>
<feature type="compositionally biased region" description="Basic and acidic residues" evidence="1">
    <location>
        <begin position="141"/>
        <end position="151"/>
    </location>
</feature>
<protein>
    <submittedName>
        <fullName evidence="2">Uncharacterized protein</fullName>
    </submittedName>
</protein>
<feature type="compositionally biased region" description="Polar residues" evidence="1">
    <location>
        <begin position="482"/>
        <end position="492"/>
    </location>
</feature>
<feature type="compositionally biased region" description="Low complexity" evidence="1">
    <location>
        <begin position="225"/>
        <end position="234"/>
    </location>
</feature>
<proteinExistence type="predicted"/>
<feature type="compositionally biased region" description="Polar residues" evidence="1">
    <location>
        <begin position="69"/>
        <end position="83"/>
    </location>
</feature>
<dbReference type="Proteomes" id="UP000290365">
    <property type="component" value="Chromosome"/>
</dbReference>
<name>A0A4P6JR05_KTERU</name>
<feature type="region of interest" description="Disordered" evidence="1">
    <location>
        <begin position="29"/>
        <end position="492"/>
    </location>
</feature>
<dbReference type="RefSeq" id="WP_129888930.1">
    <property type="nucleotide sequence ID" value="NZ_CP035758.1"/>
</dbReference>